<feature type="domain" description="F-box/LRR-repeat protein 15-like leucin rich repeat" evidence="3">
    <location>
        <begin position="280"/>
        <end position="438"/>
    </location>
</feature>
<dbReference type="InterPro" id="IPR032675">
    <property type="entry name" value="LRR_dom_sf"/>
</dbReference>
<evidence type="ECO:0000313" key="5">
    <source>
        <dbReference type="Proteomes" id="UP001418222"/>
    </source>
</evidence>
<dbReference type="FunFam" id="1.20.1280.50:FF:000005">
    <property type="entry name" value="F-box/LRR-repeat protein 3 isoform X1"/>
    <property type="match status" value="1"/>
</dbReference>
<evidence type="ECO:0000259" key="2">
    <source>
        <dbReference type="Pfam" id="PF24758"/>
    </source>
</evidence>
<reference evidence="4 5" key="1">
    <citation type="journal article" date="2022" name="Nat. Plants">
        <title>Genomes of leafy and leafless Platanthera orchids illuminate the evolution of mycoheterotrophy.</title>
        <authorList>
            <person name="Li M.H."/>
            <person name="Liu K.W."/>
            <person name="Li Z."/>
            <person name="Lu H.C."/>
            <person name="Ye Q.L."/>
            <person name="Zhang D."/>
            <person name="Wang J.Y."/>
            <person name="Li Y.F."/>
            <person name="Zhong Z.M."/>
            <person name="Liu X."/>
            <person name="Yu X."/>
            <person name="Liu D.K."/>
            <person name="Tu X.D."/>
            <person name="Liu B."/>
            <person name="Hao Y."/>
            <person name="Liao X.Y."/>
            <person name="Jiang Y.T."/>
            <person name="Sun W.H."/>
            <person name="Chen J."/>
            <person name="Chen Y.Q."/>
            <person name="Ai Y."/>
            <person name="Zhai J.W."/>
            <person name="Wu S.S."/>
            <person name="Zhou Z."/>
            <person name="Hsiao Y.Y."/>
            <person name="Wu W.L."/>
            <person name="Chen Y.Y."/>
            <person name="Lin Y.F."/>
            <person name="Hsu J.L."/>
            <person name="Li C.Y."/>
            <person name="Wang Z.W."/>
            <person name="Zhao X."/>
            <person name="Zhong W.Y."/>
            <person name="Ma X.K."/>
            <person name="Ma L."/>
            <person name="Huang J."/>
            <person name="Chen G.Z."/>
            <person name="Huang M.Z."/>
            <person name="Huang L."/>
            <person name="Peng D.H."/>
            <person name="Luo Y.B."/>
            <person name="Zou S.Q."/>
            <person name="Chen S.P."/>
            <person name="Lan S."/>
            <person name="Tsai W.C."/>
            <person name="Van de Peer Y."/>
            <person name="Liu Z.J."/>
        </authorList>
    </citation>
    <scope>NUCLEOTIDE SEQUENCE [LARGE SCALE GENOMIC DNA]</scope>
    <source>
        <strain evidence="4">Lor287</strain>
    </source>
</reference>
<dbReference type="Proteomes" id="UP001418222">
    <property type="component" value="Unassembled WGS sequence"/>
</dbReference>
<dbReference type="InterPro" id="IPR036047">
    <property type="entry name" value="F-box-like_dom_sf"/>
</dbReference>
<dbReference type="PANTHER" id="PTHR13318">
    <property type="entry name" value="PARTNER OF PAIRED, ISOFORM B-RELATED"/>
    <property type="match status" value="1"/>
</dbReference>
<feature type="domain" description="F-box/LRR-repeat protein 15/At3g58940/PEG3-like LRR" evidence="2">
    <location>
        <begin position="132"/>
        <end position="226"/>
    </location>
</feature>
<dbReference type="InterPro" id="IPR057207">
    <property type="entry name" value="FBXL15_LRR"/>
</dbReference>
<dbReference type="Pfam" id="PF25372">
    <property type="entry name" value="DUF7885"/>
    <property type="match status" value="1"/>
</dbReference>
<dbReference type="CDD" id="cd22159">
    <property type="entry name" value="F-box_AtTIR1-like"/>
    <property type="match status" value="1"/>
</dbReference>
<accession>A0AAP0ASY0</accession>
<evidence type="ECO:0000259" key="3">
    <source>
        <dbReference type="Pfam" id="PF25372"/>
    </source>
</evidence>
<protein>
    <submittedName>
        <fullName evidence="4">F-box protein SKIP2</fullName>
    </submittedName>
</protein>
<dbReference type="GO" id="GO:0031146">
    <property type="term" value="P:SCF-dependent proteasomal ubiquitin-dependent protein catabolic process"/>
    <property type="evidence" value="ECO:0007669"/>
    <property type="project" value="TreeGrafter"/>
</dbReference>
<dbReference type="FunFam" id="3.80.10.10:FF:000449">
    <property type="entry name" value="F-box protein SKIP2"/>
    <property type="match status" value="1"/>
</dbReference>
<dbReference type="GO" id="GO:0005737">
    <property type="term" value="C:cytoplasm"/>
    <property type="evidence" value="ECO:0007669"/>
    <property type="project" value="UniProtKB-ARBA"/>
</dbReference>
<feature type="domain" description="F-box" evidence="1">
    <location>
        <begin position="51"/>
        <end position="81"/>
    </location>
</feature>
<dbReference type="InterPro" id="IPR006553">
    <property type="entry name" value="Leu-rich_rpt_Cys-con_subtyp"/>
</dbReference>
<dbReference type="EMBL" id="JBBWWQ010000021">
    <property type="protein sequence ID" value="KAK8913930.1"/>
    <property type="molecule type" value="Genomic_DNA"/>
</dbReference>
<dbReference type="InterPro" id="IPR001810">
    <property type="entry name" value="F-box_dom"/>
</dbReference>
<dbReference type="SMART" id="SM00367">
    <property type="entry name" value="LRR_CC"/>
    <property type="match status" value="7"/>
</dbReference>
<proteinExistence type="predicted"/>
<dbReference type="PANTHER" id="PTHR13318:SF92">
    <property type="entry name" value="F-BOX_LRR-REPEAT PROTEIN 8-RELATED"/>
    <property type="match status" value="1"/>
</dbReference>
<dbReference type="InterPro" id="IPR055411">
    <property type="entry name" value="LRR_FXL15/At3g58940/PEG3-like"/>
</dbReference>
<dbReference type="Gene3D" id="1.20.1280.50">
    <property type="match status" value="1"/>
</dbReference>
<dbReference type="AlphaFoldDB" id="A0AAP0ASY0"/>
<dbReference type="GO" id="GO:0019005">
    <property type="term" value="C:SCF ubiquitin ligase complex"/>
    <property type="evidence" value="ECO:0007669"/>
    <property type="project" value="TreeGrafter"/>
</dbReference>
<name>A0AAP0ASY0_9ASPA</name>
<evidence type="ECO:0000313" key="4">
    <source>
        <dbReference type="EMBL" id="KAK8913930.1"/>
    </source>
</evidence>
<comment type="caution">
    <text evidence="4">The sequence shown here is derived from an EMBL/GenBank/DDBJ whole genome shotgun (WGS) entry which is preliminary data.</text>
</comment>
<dbReference type="SUPFAM" id="SSF52047">
    <property type="entry name" value="RNI-like"/>
    <property type="match status" value="1"/>
</dbReference>
<dbReference type="Gene3D" id="3.80.10.10">
    <property type="entry name" value="Ribonuclease Inhibitor"/>
    <property type="match status" value="2"/>
</dbReference>
<dbReference type="SUPFAM" id="SSF81383">
    <property type="entry name" value="F-box domain"/>
    <property type="match status" value="1"/>
</dbReference>
<organism evidence="4 5">
    <name type="scientific">Platanthera zijinensis</name>
    <dbReference type="NCBI Taxonomy" id="2320716"/>
    <lineage>
        <taxon>Eukaryota</taxon>
        <taxon>Viridiplantae</taxon>
        <taxon>Streptophyta</taxon>
        <taxon>Embryophyta</taxon>
        <taxon>Tracheophyta</taxon>
        <taxon>Spermatophyta</taxon>
        <taxon>Magnoliopsida</taxon>
        <taxon>Liliopsida</taxon>
        <taxon>Asparagales</taxon>
        <taxon>Orchidaceae</taxon>
        <taxon>Orchidoideae</taxon>
        <taxon>Orchideae</taxon>
        <taxon>Orchidinae</taxon>
        <taxon>Platanthera</taxon>
    </lineage>
</organism>
<evidence type="ECO:0000259" key="1">
    <source>
        <dbReference type="Pfam" id="PF12937"/>
    </source>
</evidence>
<dbReference type="Pfam" id="PF12937">
    <property type="entry name" value="F-box-like"/>
    <property type="match status" value="1"/>
</dbReference>
<gene>
    <name evidence="4" type="primary">SKIP2</name>
    <name evidence="4" type="ORF">KSP39_PZI024021</name>
</gene>
<dbReference type="Pfam" id="PF24758">
    <property type="entry name" value="LRR_At5g56370"/>
    <property type="match status" value="1"/>
</dbReference>
<sequence length="535" mass="58369">MGQSASTPSRLPSAVSRRSRSCASFVMNSEESDSDLNVCTAAGKAAWDHTEDIPDEVLALIFQGLGSSDRKRCSLVCWRWLAVDGQSRHRISIDARAALLDAVPSLFMRFDAISKLALKCDRRAESIGDDALALISVRCPNLTRLKLRACRELTEVGMAALAKHCPNLRKLSCGSCTFGVRGIEAVLRGCPLLEELSIKRLRGLNEAAGPGDTILVPSSSLRSICLKELYNGQCFIPVISSSPNLRTLKLFRCAGEWDRLLEEVSEKVPNLVEVHLEKLQVSDRGLFALSSCTELEVLHLVKTPECSDAGLIAVAERCRLLRKIHIDGWKTNRIGDEGLMAVARRCPNLQELVLIGVNPTSLSLGLIGNNCKKLERLALCGSETFGDKEISCIAAKCMALKKLCIKGCPVSDQGMESLADGCPNLVKVKVKKCRAVTPHVADWLRATRVSLAVNLDNINQIELQEASVSESGMMDNGIEELPVMDDPFSTADDVPSSSRGRAAGHWKKLRFIAGRNFLASTFKRLSHGSNNSHHL</sequence>
<keyword evidence="5" id="KW-1185">Reference proteome</keyword>